<keyword evidence="2 4" id="KW-0012">Acyltransferase</keyword>
<dbReference type="Proteomes" id="UP001596473">
    <property type="component" value="Unassembled WGS sequence"/>
</dbReference>
<dbReference type="PROSITE" id="PS51186">
    <property type="entry name" value="GNAT"/>
    <property type="match status" value="1"/>
</dbReference>
<dbReference type="RefSeq" id="WP_380186969.1">
    <property type="nucleotide sequence ID" value="NZ_JBHTBQ010000010.1"/>
</dbReference>
<dbReference type="Gene3D" id="3.40.630.30">
    <property type="match status" value="1"/>
</dbReference>
<evidence type="ECO:0000256" key="2">
    <source>
        <dbReference type="ARBA" id="ARBA00023315"/>
    </source>
</evidence>
<dbReference type="PANTHER" id="PTHR43877">
    <property type="entry name" value="AMINOALKYLPHOSPHONATE N-ACETYLTRANSFERASE-RELATED-RELATED"/>
    <property type="match status" value="1"/>
</dbReference>
<feature type="domain" description="N-acetyltransferase" evidence="3">
    <location>
        <begin position="16"/>
        <end position="185"/>
    </location>
</feature>
<reference evidence="5" key="1">
    <citation type="journal article" date="2019" name="Int. J. Syst. Evol. Microbiol.">
        <title>The Global Catalogue of Microorganisms (GCM) 10K type strain sequencing project: providing services to taxonomists for standard genome sequencing and annotation.</title>
        <authorList>
            <consortium name="The Broad Institute Genomics Platform"/>
            <consortium name="The Broad Institute Genome Sequencing Center for Infectious Disease"/>
            <person name="Wu L."/>
            <person name="Ma J."/>
        </authorList>
    </citation>
    <scope>NUCLEOTIDE SEQUENCE [LARGE SCALE GENOMIC DNA]</scope>
    <source>
        <strain evidence="5">CCUG 62945</strain>
    </source>
</reference>
<dbReference type="CDD" id="cd04301">
    <property type="entry name" value="NAT_SF"/>
    <property type="match status" value="1"/>
</dbReference>
<sequence length="185" mass="20733">MTNEAQTLNTAKHAITVIRPAQAADAQAISQIRVAAWQAAYPPFMPKDFLKTLNPSAQLESLQARLSAPSRDFYLAIADQQNQSLGFYMLGKPRFESSENTTELWALNVAPSAWRSGLGFQLMQDAITKATHFAYQRILLWCISENHAARQLYERCGFKNTGETRSTTALTGHPLHEVCYELQLN</sequence>
<proteinExistence type="predicted"/>
<comment type="caution">
    <text evidence="4">The sequence shown here is derived from an EMBL/GenBank/DDBJ whole genome shotgun (WGS) entry which is preliminary data.</text>
</comment>
<organism evidence="4 5">
    <name type="scientific">Iodobacter arcticus</name>
    <dbReference type="NCBI Taxonomy" id="590593"/>
    <lineage>
        <taxon>Bacteria</taxon>
        <taxon>Pseudomonadati</taxon>
        <taxon>Pseudomonadota</taxon>
        <taxon>Betaproteobacteria</taxon>
        <taxon>Neisseriales</taxon>
        <taxon>Chitinibacteraceae</taxon>
        <taxon>Iodobacter</taxon>
    </lineage>
</organism>
<evidence type="ECO:0000313" key="4">
    <source>
        <dbReference type="EMBL" id="MFC7419474.1"/>
    </source>
</evidence>
<evidence type="ECO:0000259" key="3">
    <source>
        <dbReference type="PROSITE" id="PS51186"/>
    </source>
</evidence>
<protein>
    <submittedName>
        <fullName evidence="4">GNAT family N-acetyltransferase</fullName>
        <ecNumber evidence="4">2.3.-.-</ecNumber>
    </submittedName>
</protein>
<dbReference type="Pfam" id="PF00583">
    <property type="entry name" value="Acetyltransf_1"/>
    <property type="match status" value="1"/>
</dbReference>
<name>A0ABW2QXA5_9NEIS</name>
<keyword evidence="1 4" id="KW-0808">Transferase</keyword>
<keyword evidence="5" id="KW-1185">Reference proteome</keyword>
<dbReference type="EMBL" id="JBHTBQ010000010">
    <property type="protein sequence ID" value="MFC7419474.1"/>
    <property type="molecule type" value="Genomic_DNA"/>
</dbReference>
<gene>
    <name evidence="4" type="ORF">ACFQNF_06235</name>
</gene>
<dbReference type="EC" id="2.3.-.-" evidence="4"/>
<dbReference type="SUPFAM" id="SSF55729">
    <property type="entry name" value="Acyl-CoA N-acyltransferases (Nat)"/>
    <property type="match status" value="1"/>
</dbReference>
<dbReference type="InterPro" id="IPR050832">
    <property type="entry name" value="Bact_Acetyltransf"/>
</dbReference>
<evidence type="ECO:0000313" key="5">
    <source>
        <dbReference type="Proteomes" id="UP001596473"/>
    </source>
</evidence>
<evidence type="ECO:0000256" key="1">
    <source>
        <dbReference type="ARBA" id="ARBA00022679"/>
    </source>
</evidence>
<dbReference type="InterPro" id="IPR016181">
    <property type="entry name" value="Acyl_CoA_acyltransferase"/>
</dbReference>
<dbReference type="InterPro" id="IPR000182">
    <property type="entry name" value="GNAT_dom"/>
</dbReference>
<accession>A0ABW2QXA5</accession>
<dbReference type="GO" id="GO:0016746">
    <property type="term" value="F:acyltransferase activity"/>
    <property type="evidence" value="ECO:0007669"/>
    <property type="project" value="UniProtKB-KW"/>
</dbReference>